<protein>
    <recommendedName>
        <fullName evidence="3">Ribosomal subunit interface protein</fullName>
    </recommendedName>
</protein>
<evidence type="ECO:0000313" key="2">
    <source>
        <dbReference type="Proteomes" id="UP000176815"/>
    </source>
</evidence>
<proteinExistence type="predicted"/>
<accession>A0A1F4X5F1</accession>
<sequence>MQYQITSDNIQISPSMNVLAGEKLQKLDAKLKHVPEDLRSCRVVMNSLPDNQFEVKLHAVIKGKEYFVHEKGYTLEQGMVSATDLLARMLEKDKMVSTSEDWKDAREAKREELDDVDLNKLI</sequence>
<dbReference type="Proteomes" id="UP000176815">
    <property type="component" value="Unassembled WGS sequence"/>
</dbReference>
<reference evidence="1 2" key="1">
    <citation type="journal article" date="2016" name="Nat. Commun.">
        <title>Thousands of microbial genomes shed light on interconnected biogeochemical processes in an aquifer system.</title>
        <authorList>
            <person name="Anantharaman K."/>
            <person name="Brown C.T."/>
            <person name="Hug L.A."/>
            <person name="Sharon I."/>
            <person name="Castelle C.J."/>
            <person name="Probst A.J."/>
            <person name="Thomas B.C."/>
            <person name="Singh A."/>
            <person name="Wilkins M.J."/>
            <person name="Karaoz U."/>
            <person name="Brodie E.L."/>
            <person name="Williams K.H."/>
            <person name="Hubbard S.S."/>
            <person name="Banfield J.F."/>
        </authorList>
    </citation>
    <scope>NUCLEOTIDE SEQUENCE [LARGE SCALE GENOMIC DNA]</scope>
</reference>
<dbReference type="AlphaFoldDB" id="A0A1F4X5F1"/>
<evidence type="ECO:0000313" key="1">
    <source>
        <dbReference type="EMBL" id="OGC76849.1"/>
    </source>
</evidence>
<comment type="caution">
    <text evidence="1">The sequence shown here is derived from an EMBL/GenBank/DDBJ whole genome shotgun (WGS) entry which is preliminary data.</text>
</comment>
<dbReference type="EMBL" id="MEWG01000032">
    <property type="protein sequence ID" value="OGC76849.1"/>
    <property type="molecule type" value="Genomic_DNA"/>
</dbReference>
<organism evidence="1 2">
    <name type="scientific">candidate division WWE3 bacterium RIFOXYD1_FULL_39_9</name>
    <dbReference type="NCBI Taxonomy" id="1802649"/>
    <lineage>
        <taxon>Bacteria</taxon>
        <taxon>Katanobacteria</taxon>
    </lineage>
</organism>
<dbReference type="Pfam" id="PF02482">
    <property type="entry name" value="Ribosomal_S30AE"/>
    <property type="match status" value="1"/>
</dbReference>
<gene>
    <name evidence="1" type="ORF">A2619_03380</name>
</gene>
<dbReference type="Gene3D" id="3.30.160.100">
    <property type="entry name" value="Ribosome hibernation promotion factor-like"/>
    <property type="match status" value="1"/>
</dbReference>
<dbReference type="InterPro" id="IPR036567">
    <property type="entry name" value="RHF-like"/>
</dbReference>
<name>A0A1F4X5F1_UNCKA</name>
<evidence type="ECO:0008006" key="3">
    <source>
        <dbReference type="Google" id="ProtNLM"/>
    </source>
</evidence>
<dbReference type="SUPFAM" id="SSF69754">
    <property type="entry name" value="Ribosome binding protein Y (YfiA homologue)"/>
    <property type="match status" value="1"/>
</dbReference>
<dbReference type="InterPro" id="IPR003489">
    <property type="entry name" value="RHF/RaiA"/>
</dbReference>